<sequence>MSSEPYGDKSRLIIKNIPNSLDNKSLDKLITKKCKDLGVTKSDIRLLTKEKKVNNELKRISRGICYVGFLSENDATKFLNHYNNSYFNSCKVTIEYSKRANTNSNNSLNCINGITNGINGIKGGSVGEYGREDEDVKVITEVKPVKAGISSKRVHITFNNSDSDDESQIADNEPDADPAHAIEEDSSGIGFKTENFSTDSSNIDMNRVVIFNLPYNVTEEMIRKLVKPFGKVEQIHIPLNKRNISEITTGNNVSESAITRGMCFVTFCFESDALKFIEEKNNSIFSGRIITISHAKSNNLKFFQKYIPKGKKYRNKDTDETSYSEFKAKKKRSEIENRTIWNILHIDINSAIKSIASDLRISPEEILKGEQAGVNAAISESFILNKVKKWLSDQGINSEVTNYNEEDLYEDVLLIKNLPHDTEDRELIRLFSSCGKIIKFTTSPFKLLGLVQFSSKTESEKAFRTLSYKMFQNLPLYLQKVPKSLLPNLNTVNSDHTDDSINELNDKVDDTDSDDQLDDKIESDDRIENRIGHVSVYVSNIDGNVSEEEFEKHFSSLKGFVISKIIKPHGSKLEEKGGVRYGFIEFDNVNNAKEAIKRLCGTVIGSKIITLELSKNKQTISKYDRNKEEGPKEENDVIIVKNLPFQATKKELLELFKYYANVKTVRIPKSAGNTHRGFGFVVFMSKNDAKLAMENLKNVHLYGRRLVLQYVENSNQ</sequence>
<accession>Q4U9R3</accession>
<dbReference type="PROSITE" id="PS50102">
    <property type="entry name" value="RRM"/>
    <property type="match status" value="5"/>
</dbReference>
<feature type="domain" description="RRM" evidence="4">
    <location>
        <begin position="206"/>
        <end position="297"/>
    </location>
</feature>
<dbReference type="GO" id="GO:0005737">
    <property type="term" value="C:cytoplasm"/>
    <property type="evidence" value="ECO:0007669"/>
    <property type="project" value="TreeGrafter"/>
</dbReference>
<dbReference type="PANTHER" id="PTHR23003:SF3">
    <property type="entry name" value="FI21236P1-RELATED"/>
    <property type="match status" value="1"/>
</dbReference>
<evidence type="ECO:0000256" key="3">
    <source>
        <dbReference type="SAM" id="MobiDB-lite"/>
    </source>
</evidence>
<dbReference type="InterPro" id="IPR050374">
    <property type="entry name" value="RRT5_SRSF_SR"/>
</dbReference>
<keyword evidence="6" id="KW-1185">Reference proteome</keyword>
<feature type="region of interest" description="Disordered" evidence="3">
    <location>
        <begin position="160"/>
        <end position="184"/>
    </location>
</feature>
<dbReference type="InterPro" id="IPR000504">
    <property type="entry name" value="RRM_dom"/>
</dbReference>
<dbReference type="eggNOG" id="KOG0110">
    <property type="taxonomic scope" value="Eukaryota"/>
</dbReference>
<dbReference type="FunCoup" id="Q4U9R3">
    <property type="interactions" value="185"/>
</dbReference>
<reference evidence="5 6" key="1">
    <citation type="journal article" date="2005" name="Science">
        <title>Genome of the host-cell transforming parasite Theileria annulata compared with T. parva.</title>
        <authorList>
            <person name="Pain A."/>
            <person name="Renauld H."/>
            <person name="Berriman M."/>
            <person name="Murphy L."/>
            <person name="Yeats C.A."/>
            <person name="Weir W."/>
            <person name="Kerhornou A."/>
            <person name="Aslett M."/>
            <person name="Bishop R."/>
            <person name="Bouchier C."/>
            <person name="Cochet M."/>
            <person name="Coulson R.M.R."/>
            <person name="Cronin A."/>
            <person name="de Villiers E.P."/>
            <person name="Fraser A."/>
            <person name="Fosker N."/>
            <person name="Gardner M."/>
            <person name="Goble A."/>
            <person name="Griffiths-Jones S."/>
            <person name="Harris D.E."/>
            <person name="Katzer F."/>
            <person name="Larke N."/>
            <person name="Lord A."/>
            <person name="Maser P."/>
            <person name="McKellar S."/>
            <person name="Mooney P."/>
            <person name="Morton F."/>
            <person name="Nene V."/>
            <person name="O'Neil S."/>
            <person name="Price C."/>
            <person name="Quail M.A."/>
            <person name="Rabbinowitsch E."/>
            <person name="Rawlings N.D."/>
            <person name="Rutter S."/>
            <person name="Saunders D."/>
            <person name="Seeger K."/>
            <person name="Shah T."/>
            <person name="Squares R."/>
            <person name="Squares S."/>
            <person name="Tivey A."/>
            <person name="Walker A.R."/>
            <person name="Woodward J."/>
            <person name="Dobbelaere D.A.E."/>
            <person name="Langsley G."/>
            <person name="Rajandream M.A."/>
            <person name="McKeever D."/>
            <person name="Shiels B."/>
            <person name="Tait A."/>
            <person name="Barrell B.G."/>
            <person name="Hall N."/>
        </authorList>
    </citation>
    <scope>NUCLEOTIDE SEQUENCE [LARGE SCALE GENOMIC DNA]</scope>
    <source>
        <strain evidence="6">Ankara</strain>
    </source>
</reference>
<dbReference type="VEuPathDB" id="PiroplasmaDB:TA08240"/>
<dbReference type="OrthoDB" id="439639at2759"/>
<dbReference type="InterPro" id="IPR003954">
    <property type="entry name" value="RRM_euk-type"/>
</dbReference>
<name>Q4U9R3_THEAN</name>
<dbReference type="CDD" id="cd12320">
    <property type="entry name" value="RRM6_RBM19_RRM5_MRD1"/>
    <property type="match status" value="1"/>
</dbReference>
<dbReference type="AlphaFoldDB" id="Q4U9R3"/>
<dbReference type="SUPFAM" id="SSF54928">
    <property type="entry name" value="RNA-binding domain, RBD"/>
    <property type="match status" value="3"/>
</dbReference>
<dbReference type="Proteomes" id="UP000001950">
    <property type="component" value="Chromosome 4"/>
</dbReference>
<feature type="region of interest" description="Disordered" evidence="3">
    <location>
        <begin position="496"/>
        <end position="518"/>
    </location>
</feature>
<dbReference type="GO" id="GO:1990904">
    <property type="term" value="C:ribonucleoprotein complex"/>
    <property type="evidence" value="ECO:0007669"/>
    <property type="project" value="TreeGrafter"/>
</dbReference>
<dbReference type="EMBL" id="CR940353">
    <property type="protein sequence ID" value="CAI76440.1"/>
    <property type="molecule type" value="Genomic_DNA"/>
</dbReference>
<dbReference type="GO" id="GO:0003729">
    <property type="term" value="F:mRNA binding"/>
    <property type="evidence" value="ECO:0007669"/>
    <property type="project" value="TreeGrafter"/>
</dbReference>
<dbReference type="Gene3D" id="3.30.70.330">
    <property type="match status" value="5"/>
</dbReference>
<dbReference type="STRING" id="5874.Q4U9R3"/>
<dbReference type="Pfam" id="PF00076">
    <property type="entry name" value="RRM_1"/>
    <property type="match status" value="4"/>
</dbReference>
<gene>
    <name evidence="5" type="ORF">TA08240</name>
</gene>
<dbReference type="GeneID" id="3863022"/>
<feature type="compositionally biased region" description="Basic and acidic residues" evidence="3">
    <location>
        <begin position="496"/>
        <end position="510"/>
    </location>
</feature>
<evidence type="ECO:0000313" key="5">
    <source>
        <dbReference type="EMBL" id="CAI76440.1"/>
    </source>
</evidence>
<evidence type="ECO:0000259" key="4">
    <source>
        <dbReference type="PROSITE" id="PS50102"/>
    </source>
</evidence>
<keyword evidence="1 2" id="KW-0694">RNA-binding</keyword>
<feature type="domain" description="RRM" evidence="4">
    <location>
        <begin position="636"/>
        <end position="713"/>
    </location>
</feature>
<dbReference type="OMA" id="FNNTCIQ"/>
<feature type="compositionally biased region" description="Acidic residues" evidence="3">
    <location>
        <begin position="162"/>
        <end position="176"/>
    </location>
</feature>
<evidence type="ECO:0000256" key="1">
    <source>
        <dbReference type="ARBA" id="ARBA00022884"/>
    </source>
</evidence>
<dbReference type="KEGG" id="tan:TA08240"/>
<protein>
    <recommendedName>
        <fullName evidence="4">RRM domain-containing protein</fullName>
    </recommendedName>
</protein>
<evidence type="ECO:0000313" key="6">
    <source>
        <dbReference type="Proteomes" id="UP000001950"/>
    </source>
</evidence>
<dbReference type="GO" id="GO:0005634">
    <property type="term" value="C:nucleus"/>
    <property type="evidence" value="ECO:0007669"/>
    <property type="project" value="TreeGrafter"/>
</dbReference>
<dbReference type="InterPro" id="IPR012677">
    <property type="entry name" value="Nucleotide-bd_a/b_plait_sf"/>
</dbReference>
<feature type="domain" description="RRM" evidence="4">
    <location>
        <begin position="411"/>
        <end position="483"/>
    </location>
</feature>
<dbReference type="SMART" id="SM00360">
    <property type="entry name" value="RRM"/>
    <property type="match status" value="5"/>
</dbReference>
<dbReference type="RefSeq" id="XP_953065.1">
    <property type="nucleotide sequence ID" value="XM_947972.1"/>
</dbReference>
<dbReference type="SMART" id="SM00361">
    <property type="entry name" value="RRM_1"/>
    <property type="match status" value="4"/>
</dbReference>
<proteinExistence type="predicted"/>
<evidence type="ECO:0000256" key="2">
    <source>
        <dbReference type="PROSITE-ProRule" id="PRU00176"/>
    </source>
</evidence>
<dbReference type="InParanoid" id="Q4U9R3"/>
<organism evidence="5 6">
    <name type="scientific">Theileria annulata</name>
    <dbReference type="NCBI Taxonomy" id="5874"/>
    <lineage>
        <taxon>Eukaryota</taxon>
        <taxon>Sar</taxon>
        <taxon>Alveolata</taxon>
        <taxon>Apicomplexa</taxon>
        <taxon>Aconoidasida</taxon>
        <taxon>Piroplasmida</taxon>
        <taxon>Theileriidae</taxon>
        <taxon>Theileria</taxon>
    </lineage>
</organism>
<dbReference type="PANTHER" id="PTHR23003">
    <property type="entry name" value="RNA RECOGNITION MOTIF RRM DOMAIN CONTAINING PROTEIN"/>
    <property type="match status" value="1"/>
</dbReference>
<dbReference type="CDD" id="cd00590">
    <property type="entry name" value="RRM_SF"/>
    <property type="match status" value="1"/>
</dbReference>
<dbReference type="InterPro" id="IPR035979">
    <property type="entry name" value="RBD_domain_sf"/>
</dbReference>
<feature type="domain" description="RRM" evidence="4">
    <location>
        <begin position="10"/>
        <end position="99"/>
    </location>
</feature>
<feature type="domain" description="RRM" evidence="4">
    <location>
        <begin position="534"/>
        <end position="616"/>
    </location>
</feature>